<reference evidence="2" key="2">
    <citation type="journal article" date="2017" name="Nat. Plants">
        <title>The Aegilops tauschii genome reveals multiple impacts of transposons.</title>
        <authorList>
            <person name="Zhao G."/>
            <person name="Zou C."/>
            <person name="Li K."/>
            <person name="Wang K."/>
            <person name="Li T."/>
            <person name="Gao L."/>
            <person name="Zhang X."/>
            <person name="Wang H."/>
            <person name="Yang Z."/>
            <person name="Liu X."/>
            <person name="Jiang W."/>
            <person name="Mao L."/>
            <person name="Kong X."/>
            <person name="Jiao Y."/>
            <person name="Jia J."/>
        </authorList>
    </citation>
    <scope>NUCLEOTIDE SEQUENCE [LARGE SCALE GENOMIC DNA]</scope>
    <source>
        <strain evidence="2">cv. AL8/78</strain>
    </source>
</reference>
<evidence type="ECO:0000313" key="2">
    <source>
        <dbReference type="Proteomes" id="UP000015105"/>
    </source>
</evidence>
<reference evidence="1" key="5">
    <citation type="journal article" date="2021" name="G3 (Bethesda)">
        <title>Aegilops tauschii genome assembly Aet v5.0 features greater sequence contiguity and improved annotation.</title>
        <authorList>
            <person name="Wang L."/>
            <person name="Zhu T."/>
            <person name="Rodriguez J.C."/>
            <person name="Deal K.R."/>
            <person name="Dubcovsky J."/>
            <person name="McGuire P.E."/>
            <person name="Lux T."/>
            <person name="Spannagl M."/>
            <person name="Mayer K.F.X."/>
            <person name="Baldrich P."/>
            <person name="Meyers B.C."/>
            <person name="Huo N."/>
            <person name="Gu Y.Q."/>
            <person name="Zhou H."/>
            <person name="Devos K.M."/>
            <person name="Bennetzen J.L."/>
            <person name="Unver T."/>
            <person name="Budak H."/>
            <person name="Gulick P.J."/>
            <person name="Galiba G."/>
            <person name="Kalapos B."/>
            <person name="Nelson D.R."/>
            <person name="Li P."/>
            <person name="You F.M."/>
            <person name="Luo M.C."/>
            <person name="Dvorak J."/>
        </authorList>
    </citation>
    <scope>NUCLEOTIDE SEQUENCE [LARGE SCALE GENOMIC DNA]</scope>
    <source>
        <strain evidence="1">cv. AL8/78</strain>
    </source>
</reference>
<reference evidence="2" key="1">
    <citation type="journal article" date="2014" name="Science">
        <title>Ancient hybridizations among the ancestral genomes of bread wheat.</title>
        <authorList>
            <consortium name="International Wheat Genome Sequencing Consortium,"/>
            <person name="Marcussen T."/>
            <person name="Sandve S.R."/>
            <person name="Heier L."/>
            <person name="Spannagl M."/>
            <person name="Pfeifer M."/>
            <person name="Jakobsen K.S."/>
            <person name="Wulff B.B."/>
            <person name="Steuernagel B."/>
            <person name="Mayer K.F."/>
            <person name="Olsen O.A."/>
        </authorList>
    </citation>
    <scope>NUCLEOTIDE SEQUENCE [LARGE SCALE GENOMIC DNA]</scope>
    <source>
        <strain evidence="2">cv. AL8/78</strain>
    </source>
</reference>
<reference evidence="1" key="3">
    <citation type="journal article" date="2017" name="Nature">
        <title>Genome sequence of the progenitor of the wheat D genome Aegilops tauschii.</title>
        <authorList>
            <person name="Luo M.C."/>
            <person name="Gu Y.Q."/>
            <person name="Puiu D."/>
            <person name="Wang H."/>
            <person name="Twardziok S.O."/>
            <person name="Deal K.R."/>
            <person name="Huo N."/>
            <person name="Zhu T."/>
            <person name="Wang L."/>
            <person name="Wang Y."/>
            <person name="McGuire P.E."/>
            <person name="Liu S."/>
            <person name="Long H."/>
            <person name="Ramasamy R.K."/>
            <person name="Rodriguez J.C."/>
            <person name="Van S.L."/>
            <person name="Yuan L."/>
            <person name="Wang Z."/>
            <person name="Xia Z."/>
            <person name="Xiao L."/>
            <person name="Anderson O.D."/>
            <person name="Ouyang S."/>
            <person name="Liang Y."/>
            <person name="Zimin A.V."/>
            <person name="Pertea G."/>
            <person name="Qi P."/>
            <person name="Bennetzen J.L."/>
            <person name="Dai X."/>
            <person name="Dawson M.W."/>
            <person name="Muller H.G."/>
            <person name="Kugler K."/>
            <person name="Rivarola-Duarte L."/>
            <person name="Spannagl M."/>
            <person name="Mayer K.F.X."/>
            <person name="Lu F.H."/>
            <person name="Bevan M.W."/>
            <person name="Leroy P."/>
            <person name="Li P."/>
            <person name="You F.M."/>
            <person name="Sun Q."/>
            <person name="Liu Z."/>
            <person name="Lyons E."/>
            <person name="Wicker T."/>
            <person name="Salzberg S.L."/>
            <person name="Devos K.M."/>
            <person name="Dvorak J."/>
        </authorList>
    </citation>
    <scope>NUCLEOTIDE SEQUENCE [LARGE SCALE GENOMIC DNA]</scope>
    <source>
        <strain evidence="1">cv. AL8/78</strain>
    </source>
</reference>
<dbReference type="AlphaFoldDB" id="A0A453FZD6"/>
<accession>A0A453FZD6</accession>
<evidence type="ECO:0000313" key="1">
    <source>
        <dbReference type="EnsemblPlants" id="AET3Gv20833800.1"/>
    </source>
</evidence>
<reference evidence="1" key="4">
    <citation type="submission" date="2019-03" db="UniProtKB">
        <authorList>
            <consortium name="EnsemblPlants"/>
        </authorList>
    </citation>
    <scope>IDENTIFICATION</scope>
</reference>
<name>A0A453FZD6_AEGTS</name>
<dbReference type="EnsemblPlants" id="AET3Gv20833800.1">
    <property type="protein sequence ID" value="AET3Gv20833800.1"/>
    <property type="gene ID" value="AET3Gv20833800"/>
</dbReference>
<dbReference type="Proteomes" id="UP000015105">
    <property type="component" value="Chromosome 3D"/>
</dbReference>
<dbReference type="Gramene" id="AET3Gv20833800.1">
    <property type="protein sequence ID" value="AET3Gv20833800.1"/>
    <property type="gene ID" value="AET3Gv20833800"/>
</dbReference>
<protein>
    <submittedName>
        <fullName evidence="1">Uncharacterized protein</fullName>
    </submittedName>
</protein>
<proteinExistence type="predicted"/>
<sequence length="55" mass="6210">MHDSVFSVQVRLPSAPRALHNLSPHASLTLEHFNTYVSPSKRAHPWRTYGATSPR</sequence>
<keyword evidence="2" id="KW-1185">Reference proteome</keyword>
<organism evidence="1 2">
    <name type="scientific">Aegilops tauschii subsp. strangulata</name>
    <name type="common">Goatgrass</name>
    <dbReference type="NCBI Taxonomy" id="200361"/>
    <lineage>
        <taxon>Eukaryota</taxon>
        <taxon>Viridiplantae</taxon>
        <taxon>Streptophyta</taxon>
        <taxon>Embryophyta</taxon>
        <taxon>Tracheophyta</taxon>
        <taxon>Spermatophyta</taxon>
        <taxon>Magnoliopsida</taxon>
        <taxon>Liliopsida</taxon>
        <taxon>Poales</taxon>
        <taxon>Poaceae</taxon>
        <taxon>BOP clade</taxon>
        <taxon>Pooideae</taxon>
        <taxon>Triticodae</taxon>
        <taxon>Triticeae</taxon>
        <taxon>Triticinae</taxon>
        <taxon>Aegilops</taxon>
    </lineage>
</organism>